<comment type="caution">
    <text evidence="1">The sequence shown here is derived from an EMBL/GenBank/DDBJ whole genome shotgun (WGS) entry which is preliminary data.</text>
</comment>
<organism evidence="1 2">
    <name type="scientific">Pseudanabaena yagii GIHE-NHR1</name>
    <dbReference type="NCBI Taxonomy" id="2722753"/>
    <lineage>
        <taxon>Bacteria</taxon>
        <taxon>Bacillati</taxon>
        <taxon>Cyanobacteriota</taxon>
        <taxon>Cyanophyceae</taxon>
        <taxon>Pseudanabaenales</taxon>
        <taxon>Pseudanabaenaceae</taxon>
        <taxon>Pseudanabaena</taxon>
        <taxon>Pseudanabaena yagii</taxon>
    </lineage>
</organism>
<proteinExistence type="predicted"/>
<dbReference type="Proteomes" id="UP000738376">
    <property type="component" value="Unassembled WGS sequence"/>
</dbReference>
<gene>
    <name evidence="1" type="ORF">HC246_25195</name>
</gene>
<evidence type="ECO:0000313" key="2">
    <source>
        <dbReference type="Proteomes" id="UP000738376"/>
    </source>
</evidence>
<protein>
    <submittedName>
        <fullName evidence="1">Uncharacterized protein</fullName>
    </submittedName>
</protein>
<accession>A0ABX1M5E1</accession>
<keyword evidence="2" id="KW-1185">Reference proteome</keyword>
<name>A0ABX1M5E1_9CYAN</name>
<evidence type="ECO:0000313" key="1">
    <source>
        <dbReference type="EMBL" id="NMF61227.1"/>
    </source>
</evidence>
<dbReference type="RefSeq" id="WP_169366169.1">
    <property type="nucleotide sequence ID" value="NZ_JAAVJL010000008.1"/>
</dbReference>
<sequence>MDNYFQETKFILELLYFHYEGSLYQGRGVMTWHPDEGFHLEAFLDNTVKIIEKVDIGKIGITPKSDFCSIRMRPQGLID</sequence>
<dbReference type="EMBL" id="JAAVJL010000008">
    <property type="protein sequence ID" value="NMF61227.1"/>
    <property type="molecule type" value="Genomic_DNA"/>
</dbReference>
<reference evidence="1 2" key="1">
    <citation type="submission" date="2020-03" db="EMBL/GenBank/DDBJ databases">
        <title>Draft Genome Sequence of 2-Methylisoborneol Producing Pseudanabaena yagii Strain GIHE-NHR1 Isolated from North Han River in South Korea.</title>
        <authorList>
            <person name="Jeong J."/>
        </authorList>
    </citation>
    <scope>NUCLEOTIDE SEQUENCE [LARGE SCALE GENOMIC DNA]</scope>
    <source>
        <strain evidence="1 2">GIHE-NHR1</strain>
    </source>
</reference>